<organism evidence="3 4">
    <name type="scientific">Streptomyces corynorhini</name>
    <dbReference type="NCBI Taxonomy" id="2282652"/>
    <lineage>
        <taxon>Bacteria</taxon>
        <taxon>Bacillati</taxon>
        <taxon>Actinomycetota</taxon>
        <taxon>Actinomycetes</taxon>
        <taxon>Kitasatosporales</taxon>
        <taxon>Streptomycetaceae</taxon>
        <taxon>Streptomyces</taxon>
    </lineage>
</organism>
<dbReference type="Proteomes" id="UP000253741">
    <property type="component" value="Unassembled WGS sequence"/>
</dbReference>
<gene>
    <name evidence="3" type="ORF">DVH02_01795</name>
</gene>
<proteinExistence type="predicted"/>
<feature type="transmembrane region" description="Helical" evidence="1">
    <location>
        <begin position="222"/>
        <end position="241"/>
    </location>
</feature>
<accession>A0A370BDD6</accession>
<evidence type="ECO:0000256" key="1">
    <source>
        <dbReference type="SAM" id="Phobius"/>
    </source>
</evidence>
<feature type="domain" description="DUF6545" evidence="2">
    <location>
        <begin position="251"/>
        <end position="387"/>
    </location>
</feature>
<keyword evidence="4" id="KW-1185">Reference proteome</keyword>
<feature type="transmembrane region" description="Helical" evidence="1">
    <location>
        <begin position="149"/>
        <end position="167"/>
    </location>
</feature>
<dbReference type="EMBL" id="QQNA01000009">
    <property type="protein sequence ID" value="RDG39797.1"/>
    <property type="molecule type" value="Genomic_DNA"/>
</dbReference>
<feature type="transmembrane region" description="Helical" evidence="1">
    <location>
        <begin position="6"/>
        <end position="24"/>
    </location>
</feature>
<dbReference type="InterPro" id="IPR046675">
    <property type="entry name" value="DUF6545"/>
</dbReference>
<dbReference type="RefSeq" id="WP_114621880.1">
    <property type="nucleotide sequence ID" value="NZ_QQNA01000009.1"/>
</dbReference>
<dbReference type="InterPro" id="IPR050039">
    <property type="entry name" value="MAB_1171c-like"/>
</dbReference>
<sequence>MTLHQVFSVTHTLSGALCLIAFAYKWGDLKRDPGNLALRALCSARLFNGLAYLMLAPATYVRIGEFTGSANLGTLLGQGLIVLAALSSHIMVLSWFCSPEKARQRLPYVALFYLVALTAMVALFFSASLPGSHPIDFEVHFTNQGASDAYLVVFLVTYGLNLANTALHTWPSSLAIDRPWLSQSLRLSALGSVFVLGFILGKLVGIVGRWSGTTALDSAATLWSPLMASAGSLVLVTGYTLPEWGAAASSWRGRYRSYRTLYPLWFALCRAVPGIALFEPRSPRRSLWLREPETRLYRMVIEIRDGQRVLRPYVCDRCEERLRRELQGRGYGANTDPLMEAYVLSLAMERKKAGLEPSDYTAGSGSRQSGTEFTDELAWLERVAEVYACLPSGRLPSPAPCSCTAPVPSPG</sequence>
<protein>
    <recommendedName>
        <fullName evidence="2">DUF6545 domain-containing protein</fullName>
    </recommendedName>
</protein>
<evidence type="ECO:0000259" key="2">
    <source>
        <dbReference type="Pfam" id="PF20182"/>
    </source>
</evidence>
<evidence type="ECO:0000313" key="3">
    <source>
        <dbReference type="EMBL" id="RDG39797.1"/>
    </source>
</evidence>
<dbReference type="NCBIfam" id="NF042915">
    <property type="entry name" value="MAB_1171c_fam"/>
    <property type="match status" value="1"/>
</dbReference>
<comment type="caution">
    <text evidence="3">The sequence shown here is derived from an EMBL/GenBank/DDBJ whole genome shotgun (WGS) entry which is preliminary data.</text>
</comment>
<keyword evidence="1" id="KW-0812">Transmembrane</keyword>
<feature type="transmembrane region" description="Helical" evidence="1">
    <location>
        <begin position="187"/>
        <end position="210"/>
    </location>
</feature>
<reference evidence="3 4" key="1">
    <citation type="submission" date="2018-07" db="EMBL/GenBank/DDBJ databases">
        <title>Streptomyces species from bats.</title>
        <authorList>
            <person name="Dunlap C."/>
        </authorList>
    </citation>
    <scope>NUCLEOTIDE SEQUENCE [LARGE SCALE GENOMIC DNA]</scope>
    <source>
        <strain evidence="3 4">AC230</strain>
    </source>
</reference>
<keyword evidence="1" id="KW-0472">Membrane</keyword>
<feature type="transmembrane region" description="Helical" evidence="1">
    <location>
        <begin position="75"/>
        <end position="96"/>
    </location>
</feature>
<feature type="transmembrane region" description="Helical" evidence="1">
    <location>
        <begin position="108"/>
        <end position="129"/>
    </location>
</feature>
<dbReference type="OrthoDB" id="3685619at2"/>
<evidence type="ECO:0000313" key="4">
    <source>
        <dbReference type="Proteomes" id="UP000253741"/>
    </source>
</evidence>
<dbReference type="Pfam" id="PF20182">
    <property type="entry name" value="DUF6545"/>
    <property type="match status" value="1"/>
</dbReference>
<name>A0A370BDD6_9ACTN</name>
<keyword evidence="1" id="KW-1133">Transmembrane helix</keyword>
<feature type="transmembrane region" description="Helical" evidence="1">
    <location>
        <begin position="261"/>
        <end position="278"/>
    </location>
</feature>
<dbReference type="AlphaFoldDB" id="A0A370BDD6"/>